<feature type="domain" description="Ataxin 2 SM" evidence="2">
    <location>
        <begin position="21"/>
        <end position="98"/>
    </location>
</feature>
<feature type="region of interest" description="Disordered" evidence="1">
    <location>
        <begin position="136"/>
        <end position="160"/>
    </location>
</feature>
<dbReference type="InterPro" id="IPR025852">
    <property type="entry name" value="SM_dom_ATX"/>
</dbReference>
<feature type="region of interest" description="Disordered" evidence="1">
    <location>
        <begin position="182"/>
        <end position="208"/>
    </location>
</feature>
<dbReference type="EMBL" id="JBAMMX010000001">
    <property type="protein sequence ID" value="KAK6946895.1"/>
    <property type="molecule type" value="Genomic_DNA"/>
</dbReference>
<dbReference type="Pfam" id="PF14438">
    <property type="entry name" value="SM-ATX"/>
    <property type="match status" value="1"/>
</dbReference>
<dbReference type="PANTHER" id="PTHR12854:SF12">
    <property type="entry name" value="POLYADENYLATE-BINDING PROTEIN INTERACTING PROTEIN"/>
    <property type="match status" value="1"/>
</dbReference>
<dbReference type="InterPro" id="IPR045117">
    <property type="entry name" value="ATXN2-like"/>
</dbReference>
<dbReference type="GO" id="GO:0003729">
    <property type="term" value="F:mRNA binding"/>
    <property type="evidence" value="ECO:0007669"/>
    <property type="project" value="TreeGrafter"/>
</dbReference>
<evidence type="ECO:0000313" key="3">
    <source>
        <dbReference type="EMBL" id="KAK6946895.1"/>
    </source>
</evidence>
<name>A0AAN8W6J3_9MAGN</name>
<dbReference type="GO" id="GO:0034063">
    <property type="term" value="P:stress granule assembly"/>
    <property type="evidence" value="ECO:0007669"/>
    <property type="project" value="TreeGrafter"/>
</dbReference>
<feature type="compositionally biased region" description="Basic and acidic residues" evidence="1">
    <location>
        <begin position="199"/>
        <end position="208"/>
    </location>
</feature>
<organism evidence="3 4">
    <name type="scientific">Dillenia turbinata</name>
    <dbReference type="NCBI Taxonomy" id="194707"/>
    <lineage>
        <taxon>Eukaryota</taxon>
        <taxon>Viridiplantae</taxon>
        <taxon>Streptophyta</taxon>
        <taxon>Embryophyta</taxon>
        <taxon>Tracheophyta</taxon>
        <taxon>Spermatophyta</taxon>
        <taxon>Magnoliopsida</taxon>
        <taxon>eudicotyledons</taxon>
        <taxon>Gunneridae</taxon>
        <taxon>Pentapetalae</taxon>
        <taxon>Dilleniales</taxon>
        <taxon>Dilleniaceae</taxon>
        <taxon>Dillenia</taxon>
    </lineage>
</organism>
<dbReference type="AlphaFoldDB" id="A0AAN8W6J3"/>
<accession>A0AAN8W6J3</accession>
<dbReference type="PANTHER" id="PTHR12854">
    <property type="entry name" value="ATAXIN 2-RELATED"/>
    <property type="match status" value="1"/>
</dbReference>
<comment type="caution">
    <text evidence="3">The sequence shown here is derived from an EMBL/GenBank/DDBJ whole genome shotgun (WGS) entry which is preliminary data.</text>
</comment>
<dbReference type="GO" id="GO:0010494">
    <property type="term" value="C:cytoplasmic stress granule"/>
    <property type="evidence" value="ECO:0007669"/>
    <property type="project" value="TreeGrafter"/>
</dbReference>
<evidence type="ECO:0000256" key="1">
    <source>
        <dbReference type="SAM" id="MobiDB-lite"/>
    </source>
</evidence>
<gene>
    <name evidence="3" type="ORF">RJ641_000368</name>
</gene>
<proteinExistence type="predicted"/>
<protein>
    <submittedName>
        <fullName evidence="3">Ataxin 2, SM domain</fullName>
    </submittedName>
</protein>
<evidence type="ECO:0000313" key="4">
    <source>
        <dbReference type="Proteomes" id="UP001370490"/>
    </source>
</evidence>
<evidence type="ECO:0000259" key="2">
    <source>
        <dbReference type="Pfam" id="PF14438"/>
    </source>
</evidence>
<sequence>MGSRNRVLSDDSSSSFASLSDALLFTTMCIIGLPVEVHIKDGSVYSGIFYTASACKGYDVVLKKAKMIKKGKSDANVADGGLVETLVVLSGDLVQIIAADDTEATGGIQCPDSKPKTINLANCKVDNELVNKTRSSTNIDNRIAEDSTSEGEQTRNGLQGREMVPKNFGTAHEVQNGKLDVIHSRKREGSVAASANERPVQDDQLHGQQVDHDQNFKLLREKNCLLCLNLLTLRNHVTVKSKPLLNGTASDNPAPSIVEEENQCSERPHSADISSSDSISSCVLTTSAVDANSQWSLSSSATAKDVVPVQGSVSSKTAKEFKLNPEAKVFSPSFVNKRSATPPAVQTVTSMAYIPNNSTVVPITTAPPEVGISPFVPSSSPLLKVTSYGNLVAGNGGSSSQHTQPVIGHLGNRTQPVRHPGQHPVQGGPAFVHPNSQNIMVGRFGQLVYMHPFAHDVVQGAAALSQVSARPVLSPHQSPFLKHQGSAVPQALQLCVTPAFLATGQQPVAMPGHIPLSGANGLYNAKFP</sequence>
<feature type="region of interest" description="Disordered" evidence="1">
    <location>
        <begin position="244"/>
        <end position="276"/>
    </location>
</feature>
<keyword evidence="4" id="KW-1185">Reference proteome</keyword>
<dbReference type="Proteomes" id="UP001370490">
    <property type="component" value="Unassembled WGS sequence"/>
</dbReference>
<reference evidence="3 4" key="1">
    <citation type="submission" date="2023-12" db="EMBL/GenBank/DDBJ databases">
        <title>A high-quality genome assembly for Dillenia turbinata (Dilleniales).</title>
        <authorList>
            <person name="Chanderbali A."/>
        </authorList>
    </citation>
    <scope>NUCLEOTIDE SEQUENCE [LARGE SCALE GENOMIC DNA]</scope>
    <source>
        <strain evidence="3">LSX21</strain>
        <tissue evidence="3">Leaf</tissue>
    </source>
</reference>